<evidence type="ECO:0000256" key="2">
    <source>
        <dbReference type="SAM" id="Phobius"/>
    </source>
</evidence>
<dbReference type="SMART" id="SM00408">
    <property type="entry name" value="IGc2"/>
    <property type="match status" value="2"/>
</dbReference>
<protein>
    <recommendedName>
        <fullName evidence="3">Ig-like domain-containing protein</fullName>
    </recommendedName>
</protein>
<keyword evidence="5" id="KW-1185">Reference proteome</keyword>
<keyword evidence="2" id="KW-0812">Transmembrane</keyword>
<dbReference type="InterPro" id="IPR003598">
    <property type="entry name" value="Ig_sub2"/>
</dbReference>
<feature type="domain" description="Ig-like" evidence="3">
    <location>
        <begin position="14"/>
        <end position="100"/>
    </location>
</feature>
<dbReference type="SMART" id="SM00409">
    <property type="entry name" value="IG"/>
    <property type="match status" value="2"/>
</dbReference>
<feature type="transmembrane region" description="Helical" evidence="2">
    <location>
        <begin position="356"/>
        <end position="380"/>
    </location>
</feature>
<comment type="caution">
    <text evidence="4">The sequence shown here is derived from an EMBL/GenBank/DDBJ whole genome shotgun (WGS) entry which is preliminary data.</text>
</comment>
<evidence type="ECO:0000259" key="3">
    <source>
        <dbReference type="PROSITE" id="PS50835"/>
    </source>
</evidence>
<dbReference type="InterPro" id="IPR003599">
    <property type="entry name" value="Ig_sub"/>
</dbReference>
<dbReference type="InterPro" id="IPR036179">
    <property type="entry name" value="Ig-like_dom_sf"/>
</dbReference>
<sequence>MTIRRMNTIGIDDPEFKYQNITAQVGHPAYMPCIIDSLDDKMVSWIRLRDFHLLTIGQLTYIQDDRFVVRYGGYQSNDWILQIKHVTIKDEGLYECQINSDPPKSQYFYLHIVVPVTEIIGNPNIFVRLGESINLTCLITQSPEPPAFVFWYHNERMINYDYTETDDGRIIIQKSTEQNDVIISRLIINKAKLEASGNYTCSPSNAEPASTYVHVLQGEKRLSNDVQNDWNQALDIKNIQHKSATNSEGHHSGSISTIYNYQRFWSIILIISMLNKFLFQYKTKGYCKPNCGYETDKNCETGCQSTYEDECIPIVQCDDNLKCYGEQVCLKDGVYNGECQCPEGIPDKKIEPESNVWFVVLIVVIVIGIVIGIVILILIIKCFSKKIVVNKPLPPQITQENNAFIPPTNENRDINENTPQIPDSETNDETEC</sequence>
<evidence type="ECO:0000313" key="5">
    <source>
        <dbReference type="Proteomes" id="UP000887458"/>
    </source>
</evidence>
<proteinExistence type="predicted"/>
<keyword evidence="2" id="KW-0472">Membrane</keyword>
<dbReference type="Gene3D" id="2.60.40.10">
    <property type="entry name" value="Immunoglobulins"/>
    <property type="match status" value="2"/>
</dbReference>
<gene>
    <name evidence="4" type="ORF">DERP_012288</name>
</gene>
<dbReference type="InterPro" id="IPR013106">
    <property type="entry name" value="Ig_V-set"/>
</dbReference>
<accession>A0ABQ8JQK7</accession>
<dbReference type="Pfam" id="PF07686">
    <property type="entry name" value="V-set"/>
    <property type="match status" value="1"/>
</dbReference>
<dbReference type="SUPFAM" id="SSF48726">
    <property type="entry name" value="Immunoglobulin"/>
    <property type="match status" value="2"/>
</dbReference>
<reference evidence="4 5" key="2">
    <citation type="journal article" date="2022" name="Mol. Biol. Evol.">
        <title>Comparative Genomics Reveals Insights into the Divergent Evolution of Astigmatic Mites and Household Pest Adaptations.</title>
        <authorList>
            <person name="Xiong Q."/>
            <person name="Wan A.T."/>
            <person name="Liu X."/>
            <person name="Fung C.S."/>
            <person name="Xiao X."/>
            <person name="Malainual N."/>
            <person name="Hou J."/>
            <person name="Wang L."/>
            <person name="Wang M."/>
            <person name="Yang K.Y."/>
            <person name="Cui Y."/>
            <person name="Leung E.L."/>
            <person name="Nong W."/>
            <person name="Shin S.K."/>
            <person name="Au S.W."/>
            <person name="Jeong K.Y."/>
            <person name="Chew F.T."/>
            <person name="Hui J.H."/>
            <person name="Leung T.F."/>
            <person name="Tungtrongchitr A."/>
            <person name="Zhong N."/>
            <person name="Liu Z."/>
            <person name="Tsui S.K."/>
        </authorList>
    </citation>
    <scope>NUCLEOTIDE SEQUENCE [LARGE SCALE GENOMIC DNA]</scope>
    <source>
        <strain evidence="4">Derp</strain>
    </source>
</reference>
<evidence type="ECO:0000313" key="4">
    <source>
        <dbReference type="EMBL" id="KAH9424802.1"/>
    </source>
</evidence>
<dbReference type="Proteomes" id="UP000887458">
    <property type="component" value="Unassembled WGS sequence"/>
</dbReference>
<dbReference type="EMBL" id="NJHN03000025">
    <property type="protein sequence ID" value="KAH9424802.1"/>
    <property type="molecule type" value="Genomic_DNA"/>
</dbReference>
<dbReference type="PROSITE" id="PS50835">
    <property type="entry name" value="IG_LIKE"/>
    <property type="match status" value="2"/>
</dbReference>
<feature type="region of interest" description="Disordered" evidence="1">
    <location>
        <begin position="400"/>
        <end position="432"/>
    </location>
</feature>
<feature type="domain" description="Ig-like" evidence="3">
    <location>
        <begin position="115"/>
        <end position="217"/>
    </location>
</feature>
<name>A0ABQ8JQK7_DERPT</name>
<organism evidence="4 5">
    <name type="scientific">Dermatophagoides pteronyssinus</name>
    <name type="common">European house dust mite</name>
    <dbReference type="NCBI Taxonomy" id="6956"/>
    <lineage>
        <taxon>Eukaryota</taxon>
        <taxon>Metazoa</taxon>
        <taxon>Ecdysozoa</taxon>
        <taxon>Arthropoda</taxon>
        <taxon>Chelicerata</taxon>
        <taxon>Arachnida</taxon>
        <taxon>Acari</taxon>
        <taxon>Acariformes</taxon>
        <taxon>Sarcoptiformes</taxon>
        <taxon>Astigmata</taxon>
        <taxon>Psoroptidia</taxon>
        <taxon>Analgoidea</taxon>
        <taxon>Pyroglyphidae</taxon>
        <taxon>Dermatophagoidinae</taxon>
        <taxon>Dermatophagoides</taxon>
    </lineage>
</organism>
<dbReference type="InterPro" id="IPR037448">
    <property type="entry name" value="Zig-8"/>
</dbReference>
<dbReference type="InterPro" id="IPR013783">
    <property type="entry name" value="Ig-like_fold"/>
</dbReference>
<dbReference type="InterPro" id="IPR007110">
    <property type="entry name" value="Ig-like_dom"/>
</dbReference>
<dbReference type="Pfam" id="PF13927">
    <property type="entry name" value="Ig_3"/>
    <property type="match status" value="1"/>
</dbReference>
<evidence type="ECO:0000256" key="1">
    <source>
        <dbReference type="SAM" id="MobiDB-lite"/>
    </source>
</evidence>
<dbReference type="PANTHER" id="PTHR23279">
    <property type="entry name" value="DEFECTIVE PROBOSCIS EXTENSION RESPONSE DPR -RELATED"/>
    <property type="match status" value="1"/>
</dbReference>
<reference evidence="4 5" key="1">
    <citation type="journal article" date="2018" name="J. Allergy Clin. Immunol.">
        <title>High-quality assembly of Dermatophagoides pteronyssinus genome and transcriptome reveals a wide range of novel allergens.</title>
        <authorList>
            <person name="Liu X.Y."/>
            <person name="Yang K.Y."/>
            <person name="Wang M.Q."/>
            <person name="Kwok J.S."/>
            <person name="Zeng X."/>
            <person name="Yang Z."/>
            <person name="Xiao X.J."/>
            <person name="Lau C.P."/>
            <person name="Li Y."/>
            <person name="Huang Z.M."/>
            <person name="Ba J.G."/>
            <person name="Yim A.K."/>
            <person name="Ouyang C.Y."/>
            <person name="Ngai S.M."/>
            <person name="Chan T.F."/>
            <person name="Leung E.L."/>
            <person name="Liu L."/>
            <person name="Liu Z.G."/>
            <person name="Tsui S.K."/>
        </authorList>
    </citation>
    <scope>NUCLEOTIDE SEQUENCE [LARGE SCALE GENOMIC DNA]</scope>
    <source>
        <strain evidence="4">Derp</strain>
    </source>
</reference>
<keyword evidence="2" id="KW-1133">Transmembrane helix</keyword>
<dbReference type="PANTHER" id="PTHR23279:SF46">
    <property type="entry name" value="DEFECTIVE PROBOSCIS EXTENSION RESPONSE 10, ISOFORM A-RELATED"/>
    <property type="match status" value="1"/>
</dbReference>